<proteinExistence type="predicted"/>
<accession>A0AAN6RXX7</accession>
<dbReference type="InterPro" id="IPR000719">
    <property type="entry name" value="Prot_kinase_dom"/>
</dbReference>
<dbReference type="GO" id="GO:0004674">
    <property type="term" value="F:protein serine/threonine kinase activity"/>
    <property type="evidence" value="ECO:0007669"/>
    <property type="project" value="UniProtKB-EC"/>
</dbReference>
<gene>
    <name evidence="3" type="ORF">QBC46DRAFT_429792</name>
</gene>
<keyword evidence="4" id="KW-1185">Reference proteome</keyword>
<dbReference type="SUPFAM" id="SSF56112">
    <property type="entry name" value="Protein kinase-like (PK-like)"/>
    <property type="match status" value="1"/>
</dbReference>
<dbReference type="AlphaFoldDB" id="A0AAN6RXX7"/>
<feature type="domain" description="Protein kinase" evidence="2">
    <location>
        <begin position="1"/>
        <end position="182"/>
    </location>
</feature>
<evidence type="ECO:0000313" key="4">
    <source>
        <dbReference type="Proteomes" id="UP001303473"/>
    </source>
</evidence>
<dbReference type="EC" id="2.7.11.1" evidence="1"/>
<protein>
    <recommendedName>
        <fullName evidence="1">non-specific serine/threonine protein kinase</fullName>
        <ecNumber evidence="1">2.7.11.1</ecNumber>
    </recommendedName>
</protein>
<evidence type="ECO:0000313" key="3">
    <source>
        <dbReference type="EMBL" id="KAK3933962.1"/>
    </source>
</evidence>
<dbReference type="GO" id="GO:0005524">
    <property type="term" value="F:ATP binding"/>
    <property type="evidence" value="ECO:0007669"/>
    <property type="project" value="InterPro"/>
</dbReference>
<dbReference type="Gene3D" id="1.10.510.10">
    <property type="entry name" value="Transferase(Phosphotransferase) domain 1"/>
    <property type="match status" value="1"/>
</dbReference>
<dbReference type="PANTHER" id="PTHR11909">
    <property type="entry name" value="CASEIN KINASE-RELATED"/>
    <property type="match status" value="1"/>
</dbReference>
<evidence type="ECO:0000259" key="2">
    <source>
        <dbReference type="PROSITE" id="PS50011"/>
    </source>
</evidence>
<dbReference type="Pfam" id="PF00069">
    <property type="entry name" value="Pkinase"/>
    <property type="match status" value="1"/>
</dbReference>
<keyword evidence="3" id="KW-0418">Kinase</keyword>
<dbReference type="Proteomes" id="UP001303473">
    <property type="component" value="Unassembled WGS sequence"/>
</dbReference>
<dbReference type="EMBL" id="MU854045">
    <property type="protein sequence ID" value="KAK3933962.1"/>
    <property type="molecule type" value="Genomic_DNA"/>
</dbReference>
<dbReference type="PROSITE" id="PS50011">
    <property type="entry name" value="PROTEIN_KINASE_DOM"/>
    <property type="match status" value="1"/>
</dbReference>
<dbReference type="PROSITE" id="PS00108">
    <property type="entry name" value="PROTEIN_KINASE_ST"/>
    <property type="match status" value="1"/>
</dbReference>
<keyword evidence="3" id="KW-0808">Transferase</keyword>
<dbReference type="InterPro" id="IPR050235">
    <property type="entry name" value="CK1_Ser-Thr_kinase"/>
</dbReference>
<dbReference type="InterPro" id="IPR011009">
    <property type="entry name" value="Kinase-like_dom_sf"/>
</dbReference>
<name>A0AAN6RXX7_9PEZI</name>
<organism evidence="3 4">
    <name type="scientific">Diplogelasinospora grovesii</name>
    <dbReference type="NCBI Taxonomy" id="303347"/>
    <lineage>
        <taxon>Eukaryota</taxon>
        <taxon>Fungi</taxon>
        <taxon>Dikarya</taxon>
        <taxon>Ascomycota</taxon>
        <taxon>Pezizomycotina</taxon>
        <taxon>Sordariomycetes</taxon>
        <taxon>Sordariomycetidae</taxon>
        <taxon>Sordariales</taxon>
        <taxon>Diplogelasinosporaceae</taxon>
        <taxon>Diplogelasinospora</taxon>
    </lineage>
</organism>
<dbReference type="InterPro" id="IPR008271">
    <property type="entry name" value="Ser/Thr_kinase_AS"/>
</dbReference>
<sequence length="182" mass="21180">MYHCGQVHFHNVLITDLLGPSLKDLFNRCNRRFTIKTVLMLVIKMTIHEKNLVHRDIKPDNFLVGRSETTAANDVYIIDFGMVKEYRNSKKQHIPTCERRSLSGTARYMSINTHLHREYLPWQGVKEAKGLKYRRIGEIKQAIGAAELCKGYPIQFEKYLIYVRGLGFKDTPDYVYLQGLLS</sequence>
<evidence type="ECO:0000256" key="1">
    <source>
        <dbReference type="ARBA" id="ARBA00012513"/>
    </source>
</evidence>
<reference evidence="4" key="1">
    <citation type="journal article" date="2023" name="Mol. Phylogenet. Evol.">
        <title>Genome-scale phylogeny and comparative genomics of the fungal order Sordariales.</title>
        <authorList>
            <person name="Hensen N."/>
            <person name="Bonometti L."/>
            <person name="Westerberg I."/>
            <person name="Brannstrom I.O."/>
            <person name="Guillou S."/>
            <person name="Cros-Aarteil S."/>
            <person name="Calhoun S."/>
            <person name="Haridas S."/>
            <person name="Kuo A."/>
            <person name="Mondo S."/>
            <person name="Pangilinan J."/>
            <person name="Riley R."/>
            <person name="LaButti K."/>
            <person name="Andreopoulos B."/>
            <person name="Lipzen A."/>
            <person name="Chen C."/>
            <person name="Yan M."/>
            <person name="Daum C."/>
            <person name="Ng V."/>
            <person name="Clum A."/>
            <person name="Steindorff A."/>
            <person name="Ohm R.A."/>
            <person name="Martin F."/>
            <person name="Silar P."/>
            <person name="Natvig D.O."/>
            <person name="Lalanne C."/>
            <person name="Gautier V."/>
            <person name="Ament-Velasquez S.L."/>
            <person name="Kruys A."/>
            <person name="Hutchinson M.I."/>
            <person name="Powell A.J."/>
            <person name="Barry K."/>
            <person name="Miller A.N."/>
            <person name="Grigoriev I.V."/>
            <person name="Debuchy R."/>
            <person name="Gladieux P."/>
            <person name="Hiltunen Thoren M."/>
            <person name="Johannesson H."/>
        </authorList>
    </citation>
    <scope>NUCLEOTIDE SEQUENCE [LARGE SCALE GENOMIC DNA]</scope>
    <source>
        <strain evidence="4">CBS 340.73</strain>
    </source>
</reference>
<comment type="caution">
    <text evidence="3">The sequence shown here is derived from an EMBL/GenBank/DDBJ whole genome shotgun (WGS) entry which is preliminary data.</text>
</comment>